<organism evidence="7 8">
    <name type="scientific">Camelina sativa</name>
    <name type="common">False flax</name>
    <name type="synonym">Myagrum sativum</name>
    <dbReference type="NCBI Taxonomy" id="90675"/>
    <lineage>
        <taxon>Eukaryota</taxon>
        <taxon>Viridiplantae</taxon>
        <taxon>Streptophyta</taxon>
        <taxon>Embryophyta</taxon>
        <taxon>Tracheophyta</taxon>
        <taxon>Spermatophyta</taxon>
        <taxon>Magnoliopsida</taxon>
        <taxon>eudicotyledons</taxon>
        <taxon>Gunneridae</taxon>
        <taxon>Pentapetalae</taxon>
        <taxon>rosids</taxon>
        <taxon>malvids</taxon>
        <taxon>Brassicales</taxon>
        <taxon>Brassicaceae</taxon>
        <taxon>Camelineae</taxon>
        <taxon>Camelina</taxon>
    </lineage>
</organism>
<keyword evidence="2 4" id="KW-0863">Zinc-finger</keyword>
<reference evidence="8" key="2">
    <citation type="submission" date="2025-08" db="UniProtKB">
        <authorList>
            <consortium name="RefSeq"/>
        </authorList>
    </citation>
    <scope>IDENTIFICATION</scope>
    <source>
        <tissue evidence="8">Leaf</tissue>
    </source>
</reference>
<reference evidence="7" key="1">
    <citation type="journal article" date="2014" name="Nat. Commun.">
        <title>The emerging biofuel crop Camelina sativa retains a highly undifferentiated hexaploid genome structure.</title>
        <authorList>
            <person name="Kagale S."/>
            <person name="Koh C."/>
            <person name="Nixon J."/>
            <person name="Bollina V."/>
            <person name="Clarke W.E."/>
            <person name="Tuteja R."/>
            <person name="Spillane C."/>
            <person name="Robinson S.J."/>
            <person name="Links M.G."/>
            <person name="Clarke C."/>
            <person name="Higgins E.E."/>
            <person name="Huebert T."/>
            <person name="Sharpe A.G."/>
            <person name="Parkin I.A."/>
        </authorList>
    </citation>
    <scope>NUCLEOTIDE SEQUENCE [LARGE SCALE GENOMIC DNA]</scope>
    <source>
        <strain evidence="7">cv. DH55</strain>
    </source>
</reference>
<gene>
    <name evidence="8" type="primary">LOC104709329</name>
</gene>
<dbReference type="InterPro" id="IPR006564">
    <property type="entry name" value="Znf_PMZ"/>
</dbReference>
<evidence type="ECO:0000259" key="6">
    <source>
        <dbReference type="PROSITE" id="PS50966"/>
    </source>
</evidence>
<feature type="domain" description="SWIM-type" evidence="6">
    <location>
        <begin position="445"/>
        <end position="477"/>
    </location>
</feature>
<feature type="region of interest" description="Disordered" evidence="5">
    <location>
        <begin position="526"/>
        <end position="573"/>
    </location>
</feature>
<dbReference type="RefSeq" id="XP_010424266.1">
    <property type="nucleotide sequence ID" value="XM_010425964.1"/>
</dbReference>
<evidence type="ECO:0000256" key="1">
    <source>
        <dbReference type="ARBA" id="ARBA00022723"/>
    </source>
</evidence>
<evidence type="ECO:0000256" key="5">
    <source>
        <dbReference type="SAM" id="MobiDB-lite"/>
    </source>
</evidence>
<keyword evidence="1" id="KW-0479">Metal-binding</keyword>
<evidence type="ECO:0000313" key="7">
    <source>
        <dbReference type="Proteomes" id="UP000694864"/>
    </source>
</evidence>
<dbReference type="SMART" id="SM00575">
    <property type="entry name" value="ZnF_PMZ"/>
    <property type="match status" value="1"/>
</dbReference>
<evidence type="ECO:0000256" key="3">
    <source>
        <dbReference type="ARBA" id="ARBA00022833"/>
    </source>
</evidence>
<accession>A0ABM0TCN4</accession>
<dbReference type="PANTHER" id="PTHR31973">
    <property type="entry name" value="POLYPROTEIN, PUTATIVE-RELATED"/>
    <property type="match status" value="1"/>
</dbReference>
<evidence type="ECO:0000256" key="4">
    <source>
        <dbReference type="PROSITE-ProRule" id="PRU00325"/>
    </source>
</evidence>
<dbReference type="InterPro" id="IPR007527">
    <property type="entry name" value="Znf_SWIM"/>
</dbReference>
<evidence type="ECO:0000313" key="8">
    <source>
        <dbReference type="RefSeq" id="XP_010424266.1"/>
    </source>
</evidence>
<dbReference type="PANTHER" id="PTHR31973:SF195">
    <property type="entry name" value="MUDR FAMILY TRANSPOSASE"/>
    <property type="match status" value="1"/>
</dbReference>
<dbReference type="Proteomes" id="UP000694864">
    <property type="component" value="Chromosome 1"/>
</dbReference>
<name>A0ABM0TCN4_CAMSA</name>
<dbReference type="GeneID" id="104709329"/>
<sequence>MFIRKFQDDPELNRLCLPIESGNVESNTQSTTLENTRCIQGFQFSNSDISVSSVRYLTKEFHEPSGSGATVSESHIDTCSIAEKVIYDDRTRLILGCVDPSYNWKMPATKLKSSYFLVVIKYMGEHNCDTTYMNANHWQATAKLLGSFICSHFAEKKAGLKPKQIIERVRLDHGVHIKYKKAWRAKEAAQILVRGTPEDIYHNIAKWLFMAKERNPGSVVYLERDSGTKFKYVFIAFGPSIRGFDLLKECLRTIIPDAPDFVFVSDRASSIAKALTELYPTSHHKICKYHLGNNIKVSFKGQSYLSLVESAVIAHTREEFAKIFIQIQDANPKLAEYLQKADFRKWARSYAPSNRYNIMTTNIAESFNSMLKEPRELPVLSLLETIRLTLTSWFRERREKAAKHDKLVTPQVVKKLVLRFSDAMKLDVFQVDEDEFEVKDNINKFIVHLKNMHCSCCVFDIDKIPCIHAIAAAKRSNRDENQFVHVCYLTETWAKVYAESIHPNGDINDWTFPDVIEEFFCAPPFSKPNSGRPPKKRKRSVGEFGVPGSKSQSHKCSRCGTSGHNKSACRLPI</sequence>
<dbReference type="Pfam" id="PF04434">
    <property type="entry name" value="SWIM"/>
    <property type="match status" value="1"/>
</dbReference>
<dbReference type="PROSITE" id="PS50966">
    <property type="entry name" value="ZF_SWIM"/>
    <property type="match status" value="1"/>
</dbReference>
<keyword evidence="7" id="KW-1185">Reference proteome</keyword>
<protein>
    <submittedName>
        <fullName evidence="8">Uncharacterized protein LOC104709329</fullName>
    </submittedName>
</protein>
<keyword evidence="3" id="KW-0862">Zinc</keyword>
<proteinExistence type="predicted"/>
<evidence type="ECO:0000256" key="2">
    <source>
        <dbReference type="ARBA" id="ARBA00022771"/>
    </source>
</evidence>